<dbReference type="EMBL" id="MHSQ01000020">
    <property type="protein sequence ID" value="OHA47221.1"/>
    <property type="molecule type" value="Genomic_DNA"/>
</dbReference>
<proteinExistence type="predicted"/>
<reference evidence="2 3" key="1">
    <citation type="journal article" date="2016" name="Nat. Commun.">
        <title>Thousands of microbial genomes shed light on interconnected biogeochemical processes in an aquifer system.</title>
        <authorList>
            <person name="Anantharaman K."/>
            <person name="Brown C.T."/>
            <person name="Hug L.A."/>
            <person name="Sharon I."/>
            <person name="Castelle C.J."/>
            <person name="Probst A.J."/>
            <person name="Thomas B.C."/>
            <person name="Singh A."/>
            <person name="Wilkins M.J."/>
            <person name="Karaoz U."/>
            <person name="Brodie E.L."/>
            <person name="Williams K.H."/>
            <person name="Hubbard S.S."/>
            <person name="Banfield J.F."/>
        </authorList>
    </citation>
    <scope>NUCLEOTIDE SEQUENCE [LARGE SCALE GENOMIC DNA]</scope>
</reference>
<organism evidence="2 3">
    <name type="scientific">Candidatus Taylorbacteria bacterium RIFOXYD2_FULL_36_9</name>
    <dbReference type="NCBI Taxonomy" id="1802338"/>
    <lineage>
        <taxon>Bacteria</taxon>
        <taxon>Candidatus Tayloriibacteriota</taxon>
    </lineage>
</organism>
<protein>
    <submittedName>
        <fullName evidence="2">Uncharacterized protein</fullName>
    </submittedName>
</protein>
<sequence>MKMKKASLATKHKFNINRSVGVSSTYIFSLGVVKNIVVTALKNNGVQNPDEIIKQHEDKIVLLQNRINQTDTKFESYKKETAKTIADLKNELKELSKQSLIKIGREIAIGFYDQSQKIRSKQEISKDKQILLCLSPDGDLYLESNKQKCYPMSKEKMREKLIKVLCSAKGFVKTAELAEMVGTTNQAIRNSKLEINRKANGRIGISDLICGRDGSGYKLNPQYKIKIL</sequence>
<comment type="caution">
    <text evidence="2">The sequence shown here is derived from an EMBL/GenBank/DDBJ whole genome shotgun (WGS) entry which is preliminary data.</text>
</comment>
<evidence type="ECO:0000313" key="2">
    <source>
        <dbReference type="EMBL" id="OHA47221.1"/>
    </source>
</evidence>
<dbReference type="STRING" id="1802338.A2541_01760"/>
<feature type="coiled-coil region" evidence="1">
    <location>
        <begin position="53"/>
        <end position="98"/>
    </location>
</feature>
<dbReference type="Proteomes" id="UP000176965">
    <property type="component" value="Unassembled WGS sequence"/>
</dbReference>
<name>A0A1G2PHX4_9BACT</name>
<accession>A0A1G2PHX4</accession>
<evidence type="ECO:0000256" key="1">
    <source>
        <dbReference type="SAM" id="Coils"/>
    </source>
</evidence>
<dbReference type="AlphaFoldDB" id="A0A1G2PHX4"/>
<gene>
    <name evidence="2" type="ORF">A2541_01760</name>
</gene>
<evidence type="ECO:0000313" key="3">
    <source>
        <dbReference type="Proteomes" id="UP000176965"/>
    </source>
</evidence>
<keyword evidence="1" id="KW-0175">Coiled coil</keyword>